<protein>
    <submittedName>
        <fullName evidence="7">ABC-type branched-chain amino acid transport system, substrate-binding protein</fullName>
    </submittedName>
</protein>
<dbReference type="Gene3D" id="1.25.40.10">
    <property type="entry name" value="Tetratricopeptide repeat domain"/>
    <property type="match status" value="1"/>
</dbReference>
<dbReference type="PANTHER" id="PTHR30483:SF6">
    <property type="entry name" value="PERIPLASMIC BINDING PROTEIN OF ABC TRANSPORTER FOR NATURAL AMINO ACIDS"/>
    <property type="match status" value="1"/>
</dbReference>
<evidence type="ECO:0000256" key="2">
    <source>
        <dbReference type="ARBA" id="ARBA00022692"/>
    </source>
</evidence>
<dbReference type="CDD" id="cd06339">
    <property type="entry name" value="PBP1_YraM_LppC_lipoprotein-like"/>
    <property type="match status" value="1"/>
</dbReference>
<dbReference type="GO" id="GO:0016020">
    <property type="term" value="C:membrane"/>
    <property type="evidence" value="ECO:0007669"/>
    <property type="project" value="UniProtKB-SubCell"/>
</dbReference>
<feature type="domain" description="Receptor ligand binding region" evidence="6">
    <location>
        <begin position="259"/>
        <end position="412"/>
    </location>
</feature>
<dbReference type="STRING" id="1633631.GCA_001442925_01689"/>
<dbReference type="InterPro" id="IPR051010">
    <property type="entry name" value="BCAA_transport"/>
</dbReference>
<evidence type="ECO:0000256" key="4">
    <source>
        <dbReference type="ARBA" id="ARBA00023136"/>
    </source>
</evidence>
<evidence type="ECO:0000313" key="8">
    <source>
        <dbReference type="Proteomes" id="UP000182011"/>
    </source>
</evidence>
<dbReference type="InterPro" id="IPR028082">
    <property type="entry name" value="Peripla_BP_I"/>
</dbReference>
<dbReference type="EMBL" id="FAOP01000006">
    <property type="protein sequence ID" value="CUU07061.1"/>
    <property type="molecule type" value="Genomic_DNA"/>
</dbReference>
<organism evidence="7 8">
    <name type="scientific">Candidatus Kryptonium thompsonii</name>
    <dbReference type="NCBI Taxonomy" id="1633631"/>
    <lineage>
        <taxon>Bacteria</taxon>
        <taxon>Pseudomonadati</taxon>
        <taxon>Candidatus Kryptoniota</taxon>
        <taxon>Candidatus Kryptonium</taxon>
    </lineage>
</organism>
<reference evidence="7 8" key="1">
    <citation type="submission" date="2015-11" db="EMBL/GenBank/DDBJ databases">
        <authorList>
            <person name="Zhang Y."/>
            <person name="Guo Z."/>
        </authorList>
    </citation>
    <scope>NUCLEOTIDE SEQUENCE [LARGE SCALE GENOMIC DNA]</scope>
    <source>
        <strain evidence="7">JGI-4</strain>
    </source>
</reference>
<evidence type="ECO:0000313" key="7">
    <source>
        <dbReference type="EMBL" id="CUU07061.1"/>
    </source>
</evidence>
<dbReference type="Gene3D" id="3.40.50.2300">
    <property type="match status" value="2"/>
</dbReference>
<accession>A0A0P1LRB8</accession>
<dbReference type="InterPro" id="IPR011990">
    <property type="entry name" value="TPR-like_helical_dom_sf"/>
</dbReference>
<feature type="repeat" description="TPR" evidence="5">
    <location>
        <begin position="117"/>
        <end position="150"/>
    </location>
</feature>
<keyword evidence="4" id="KW-0472">Membrane</keyword>
<dbReference type="PROSITE" id="PS50005">
    <property type="entry name" value="TPR"/>
    <property type="match status" value="1"/>
</dbReference>
<evidence type="ECO:0000256" key="1">
    <source>
        <dbReference type="ARBA" id="ARBA00004370"/>
    </source>
</evidence>
<gene>
    <name evidence="7" type="ORF">JGI4_01694</name>
</gene>
<evidence type="ECO:0000259" key="6">
    <source>
        <dbReference type="Pfam" id="PF01094"/>
    </source>
</evidence>
<dbReference type="InterPro" id="IPR019734">
    <property type="entry name" value="TPR_rpt"/>
</dbReference>
<dbReference type="Proteomes" id="UP000182011">
    <property type="component" value="Unassembled WGS sequence"/>
</dbReference>
<accession>A0A0N7MZP9</accession>
<dbReference type="InterPro" id="IPR001828">
    <property type="entry name" value="ANF_lig-bd_rcpt"/>
</dbReference>
<comment type="subcellular location">
    <subcellularLocation>
        <location evidence="1">Membrane</location>
    </subcellularLocation>
</comment>
<dbReference type="RefSeq" id="WP_075432407.1">
    <property type="nucleotide sequence ID" value="NZ_CZVN01000024.1"/>
</dbReference>
<keyword evidence="5" id="KW-0802">TPR repeat</keyword>
<dbReference type="SUPFAM" id="SSF53822">
    <property type="entry name" value="Periplasmic binding protein-like I"/>
    <property type="match status" value="1"/>
</dbReference>
<keyword evidence="3" id="KW-1133">Transmembrane helix</keyword>
<dbReference type="SUPFAM" id="SSF48452">
    <property type="entry name" value="TPR-like"/>
    <property type="match status" value="1"/>
</dbReference>
<dbReference type="Pfam" id="PF01094">
    <property type="entry name" value="ANF_receptor"/>
    <property type="match status" value="1"/>
</dbReference>
<name>A0A0P1LRB8_9BACT</name>
<dbReference type="AlphaFoldDB" id="A0A0P1LRB8"/>
<evidence type="ECO:0000256" key="5">
    <source>
        <dbReference type="PROSITE-ProRule" id="PRU00339"/>
    </source>
</evidence>
<dbReference type="PANTHER" id="PTHR30483">
    <property type="entry name" value="LEUCINE-SPECIFIC-BINDING PROTEIN"/>
    <property type="match status" value="1"/>
</dbReference>
<sequence length="591" mass="67599">MVRFLRVALLLFFVSFTLLGQGEKIYNPVADSLFKSGLDFFKLGLNARIVQADTAGFRYFLNAYSNFDSVISLGLNHRTTASYIMASKSLCYLDRYRDAEKLLRKFVNEFPTSDYIEDAFYTLALIYSKFGNFKEAILKLDRAISKSKHEKSKYVEIASVIIDSLSFDELNEIEKFELTPEVRYLVVMRISNNLISSGKIENSKKYVSEQLRYFSGTEFYGKLLYRINYFDRLLIRPKVKIGVLLPKGQSLSESILNGVEVAIDEHNMSSNPKVGIEVRYYTNEDVDQKLLSFKNYPDLLGIIGPIYSEDVELCARFGDQVKIPIISPTATSDGLTKLSRYIFQFNSNYSLRSRALAQFAIFALGLKHFLILAPNDKMIKPFVDAFVDEVKKNSASVLGIQFYNPDETDLRPYFRNFIAGVESLKVSLQDVSSGEVGLFAPILNPDFIGIISSQIYYHDIKVKILGNDVWNNFDELYMNRRYTDGVIFTSGQYIDFNSPSFEAFAKLFKEKFQKEPDEFSVYGYDVTRLLLKIISEGKLTADEVYAGLKKYETVGIGRDIVFNDDRVNNSVSILVFKDNLIRRISQWTVAQ</sequence>
<keyword evidence="2" id="KW-0812">Transmembrane</keyword>
<accession>A0A0S4N7S8</accession>
<evidence type="ECO:0000256" key="3">
    <source>
        <dbReference type="ARBA" id="ARBA00022989"/>
    </source>
</evidence>
<proteinExistence type="predicted"/>